<dbReference type="RefSeq" id="WP_080937530.1">
    <property type="nucleotide sequence ID" value="NZ_BSTO01000008.1"/>
</dbReference>
<dbReference type="KEGG" id="bgp:BGL_2c28680"/>
<dbReference type="OrthoDB" id="8944875at2"/>
<evidence type="ECO:0000256" key="1">
    <source>
        <dbReference type="SAM" id="SignalP"/>
    </source>
</evidence>
<gene>
    <name evidence="2" type="ORF">BGL_2c28680</name>
</gene>
<keyword evidence="1" id="KW-0732">Signal</keyword>
<evidence type="ECO:0000313" key="3">
    <source>
        <dbReference type="Proteomes" id="UP000031838"/>
    </source>
</evidence>
<accession>A0A0B6S000</accession>
<feature type="chain" id="PRO_5002109387" description="Lipoprotein" evidence="1">
    <location>
        <begin position="30"/>
        <end position="95"/>
    </location>
</feature>
<sequence length="95" mass="9943">MKHRLAKLPSPRKPAVQLALSIALLASLAGCGGGAPLFTPDGRSTAQVQCPEAGPWDTCLQNARGICDGNFDTIRQSVENGTRTLLFACRVGAAH</sequence>
<dbReference type="AlphaFoldDB" id="A0A0B6S000"/>
<evidence type="ECO:0000313" key="2">
    <source>
        <dbReference type="EMBL" id="AJK50922.1"/>
    </source>
</evidence>
<dbReference type="Proteomes" id="UP000031838">
    <property type="component" value="Chromosome 2"/>
</dbReference>
<dbReference type="KEGG" id="bpla:bpln_2g28700"/>
<proteinExistence type="predicted"/>
<dbReference type="HOGENOM" id="CLU_180589_0_0_4"/>
<keyword evidence="3" id="KW-1185">Reference proteome</keyword>
<feature type="signal peptide" evidence="1">
    <location>
        <begin position="1"/>
        <end position="29"/>
    </location>
</feature>
<name>A0A0B6S000_BURPL</name>
<reference evidence="2 3" key="2">
    <citation type="journal article" date="2016" name="Appl. Microbiol. Biotechnol.">
        <title>Mutations improving production and secretion of extracellular lipase by Burkholderia glumae PG1.</title>
        <authorList>
            <person name="Knapp A."/>
            <person name="Voget S."/>
            <person name="Gao R."/>
            <person name="Zaburannyi N."/>
            <person name="Krysciak D."/>
            <person name="Breuer M."/>
            <person name="Hauer B."/>
            <person name="Streit W.R."/>
            <person name="Muller R."/>
            <person name="Daniel R."/>
            <person name="Jaeger K.E."/>
        </authorList>
    </citation>
    <scope>NUCLEOTIDE SEQUENCE [LARGE SCALE GENOMIC DNA]</scope>
    <source>
        <strain evidence="2 3">PG1</strain>
    </source>
</reference>
<evidence type="ECO:0008006" key="4">
    <source>
        <dbReference type="Google" id="ProtNLM"/>
    </source>
</evidence>
<dbReference type="PROSITE" id="PS51257">
    <property type="entry name" value="PROKAR_LIPOPROTEIN"/>
    <property type="match status" value="1"/>
</dbReference>
<dbReference type="EMBL" id="CP002581">
    <property type="protein sequence ID" value="AJK50922.1"/>
    <property type="molecule type" value="Genomic_DNA"/>
</dbReference>
<protein>
    <recommendedName>
        <fullName evidence="4">Lipoprotein</fullName>
    </recommendedName>
</protein>
<organism evidence="2 3">
    <name type="scientific">Burkholderia plantarii</name>
    <dbReference type="NCBI Taxonomy" id="41899"/>
    <lineage>
        <taxon>Bacteria</taxon>
        <taxon>Pseudomonadati</taxon>
        <taxon>Pseudomonadota</taxon>
        <taxon>Betaproteobacteria</taxon>
        <taxon>Burkholderiales</taxon>
        <taxon>Burkholderiaceae</taxon>
        <taxon>Burkholderia</taxon>
    </lineage>
</organism>
<reference evidence="3" key="1">
    <citation type="submission" date="2011-03" db="EMBL/GenBank/DDBJ databases">
        <authorList>
            <person name="Voget S."/>
            <person name="Streit W.R."/>
            <person name="Jaeger K.E."/>
            <person name="Daniel R."/>
        </authorList>
    </citation>
    <scope>NUCLEOTIDE SEQUENCE [LARGE SCALE GENOMIC DNA]</scope>
    <source>
        <strain evidence="3">PG1</strain>
    </source>
</reference>